<evidence type="ECO:0000313" key="2">
    <source>
        <dbReference type="EMBL" id="KAF3322508.1"/>
    </source>
</evidence>
<dbReference type="EMBL" id="SWLB01000025">
    <property type="protein sequence ID" value="KAF3322508.1"/>
    <property type="molecule type" value="Genomic_DNA"/>
</dbReference>
<proteinExistence type="predicted"/>
<dbReference type="PANTHER" id="PTHR37221:SF1">
    <property type="entry name" value="OS02G0582400 PROTEIN"/>
    <property type="match status" value="1"/>
</dbReference>
<dbReference type="AlphaFoldDB" id="A0A833QN23"/>
<gene>
    <name evidence="2" type="ORF">FCM35_KLT13649</name>
</gene>
<organism evidence="2 3">
    <name type="scientific">Carex littledalei</name>
    <dbReference type="NCBI Taxonomy" id="544730"/>
    <lineage>
        <taxon>Eukaryota</taxon>
        <taxon>Viridiplantae</taxon>
        <taxon>Streptophyta</taxon>
        <taxon>Embryophyta</taxon>
        <taxon>Tracheophyta</taxon>
        <taxon>Spermatophyta</taxon>
        <taxon>Magnoliopsida</taxon>
        <taxon>Liliopsida</taxon>
        <taxon>Poales</taxon>
        <taxon>Cyperaceae</taxon>
        <taxon>Cyperoideae</taxon>
        <taxon>Cariceae</taxon>
        <taxon>Carex</taxon>
        <taxon>Carex subgen. Euthyceras</taxon>
    </lineage>
</organism>
<dbReference type="InterPro" id="IPR057216">
    <property type="entry name" value="DUF7894"/>
</dbReference>
<dbReference type="Pfam" id="PF25428">
    <property type="entry name" value="DUF7894"/>
    <property type="match status" value="1"/>
</dbReference>
<keyword evidence="3" id="KW-1185">Reference proteome</keyword>
<name>A0A833QN23_9POAL</name>
<dbReference type="OrthoDB" id="1927925at2759"/>
<sequence>MKLASKVILLFQDPDGFGSSIATALHPKPESDVIREQSSFSIALDKYGVNGSQILGDVVHFLDPSGSPHVSILVLPNYAPPIASCAMNEILSLISSQNPSKPTIILPSIAKTIVTPGITLYGAEIGAKTEFSRDLIAKTSKPPSDLKIYGEPVACLVQMASVLNIATVLLFGSRGQGQSGKSNGFYIETICNMGDYLAAHINLDFRKEKLKEMAPGKARGAQEPWRELYGSLQRISYDDACSMHQFTPVNCSTVILLLNYYCNKTVVALLPLGLSALFCIASLSSTSSSVHHHLIILLIPNLQWHFFRYFRQPLLSGGFEFLQYSSIAFINETAKAFATGRENTSLM</sequence>
<comment type="caution">
    <text evidence="2">The sequence shown here is derived from an EMBL/GenBank/DDBJ whole genome shotgun (WGS) entry which is preliminary data.</text>
</comment>
<evidence type="ECO:0000313" key="3">
    <source>
        <dbReference type="Proteomes" id="UP000623129"/>
    </source>
</evidence>
<feature type="domain" description="DUF7894" evidence="1">
    <location>
        <begin position="1"/>
        <end position="230"/>
    </location>
</feature>
<dbReference type="Proteomes" id="UP000623129">
    <property type="component" value="Unassembled WGS sequence"/>
</dbReference>
<evidence type="ECO:0000259" key="1">
    <source>
        <dbReference type="Pfam" id="PF25428"/>
    </source>
</evidence>
<accession>A0A833QN23</accession>
<dbReference type="PANTHER" id="PTHR37221">
    <property type="entry name" value="OS02G0582400 PROTEIN"/>
    <property type="match status" value="1"/>
</dbReference>
<reference evidence="2" key="1">
    <citation type="submission" date="2020-01" db="EMBL/GenBank/DDBJ databases">
        <title>Genome sequence of Kobresia littledalei, the first chromosome-level genome in the family Cyperaceae.</title>
        <authorList>
            <person name="Qu G."/>
        </authorList>
    </citation>
    <scope>NUCLEOTIDE SEQUENCE</scope>
    <source>
        <strain evidence="2">C.B.Clarke</strain>
        <tissue evidence="2">Leaf</tissue>
    </source>
</reference>
<protein>
    <recommendedName>
        <fullName evidence="1">DUF7894 domain-containing protein</fullName>
    </recommendedName>
</protein>